<accession>A0AA86TKL1</accession>
<evidence type="ECO:0000313" key="4">
    <source>
        <dbReference type="EMBL" id="CAL6086673.1"/>
    </source>
</evidence>
<comment type="caution">
    <text evidence="1">The sequence shown here is derived from an EMBL/GenBank/DDBJ whole genome shotgun (WGS) entry which is preliminary data.</text>
</comment>
<evidence type="ECO:0000313" key="2">
    <source>
        <dbReference type="EMBL" id="CAI9940466.1"/>
    </source>
</evidence>
<dbReference type="EMBL" id="CAXDID020000314">
    <property type="protein sequence ID" value="CAL6075417.1"/>
    <property type="molecule type" value="Genomic_DNA"/>
</dbReference>
<dbReference type="Proteomes" id="UP001642409">
    <property type="component" value="Unassembled WGS sequence"/>
</dbReference>
<dbReference type="EMBL" id="CATOUU010000224">
    <property type="protein sequence ID" value="CAI9921429.1"/>
    <property type="molecule type" value="Genomic_DNA"/>
</dbReference>
<organism evidence="1">
    <name type="scientific">Hexamita inflata</name>
    <dbReference type="NCBI Taxonomy" id="28002"/>
    <lineage>
        <taxon>Eukaryota</taxon>
        <taxon>Metamonada</taxon>
        <taxon>Diplomonadida</taxon>
        <taxon>Hexamitidae</taxon>
        <taxon>Hexamitinae</taxon>
        <taxon>Hexamita</taxon>
    </lineage>
</organism>
<protein>
    <submittedName>
        <fullName evidence="3">Hypothetical_protein</fullName>
    </submittedName>
</protein>
<dbReference type="AlphaFoldDB" id="A0AA86TKL1"/>
<evidence type="ECO:0000313" key="1">
    <source>
        <dbReference type="EMBL" id="CAI9921429.1"/>
    </source>
</evidence>
<reference evidence="1" key="1">
    <citation type="submission" date="2023-06" db="EMBL/GenBank/DDBJ databases">
        <authorList>
            <person name="Kurt Z."/>
        </authorList>
    </citation>
    <scope>NUCLEOTIDE SEQUENCE</scope>
</reference>
<gene>
    <name evidence="2" type="ORF">HINF_LOCUS28111</name>
    <name evidence="3" type="ORF">HINF_LOCUS57195</name>
    <name evidence="4" type="ORF">HINF_LOCUS63278</name>
    <name evidence="1" type="ORF">HINF_LOCUS9074</name>
</gene>
<sequence length="101" mass="12043">MPTHVQTVCLVIIQYQQVSCVFKSILLSFSHQYINFQFKQKSQVINISYIKKSYQLSLIKFKVFRKAKPKKKKPGEHNVKIEYISAVSKLRQFEQYHYVNL</sequence>
<evidence type="ECO:0000313" key="5">
    <source>
        <dbReference type="Proteomes" id="UP001642409"/>
    </source>
</evidence>
<evidence type="ECO:0000313" key="3">
    <source>
        <dbReference type="EMBL" id="CAL6075417.1"/>
    </source>
</evidence>
<reference evidence="3 5" key="2">
    <citation type="submission" date="2024-07" db="EMBL/GenBank/DDBJ databases">
        <authorList>
            <person name="Akdeniz Z."/>
        </authorList>
    </citation>
    <scope>NUCLEOTIDE SEQUENCE [LARGE SCALE GENOMIC DNA]</scope>
</reference>
<dbReference type="EMBL" id="CAXDID020000395">
    <property type="protein sequence ID" value="CAL6086673.1"/>
    <property type="molecule type" value="Genomic_DNA"/>
</dbReference>
<name>A0AA86TKL1_9EUKA</name>
<proteinExistence type="predicted"/>
<dbReference type="EMBL" id="CATOUU010000677">
    <property type="protein sequence ID" value="CAI9940466.1"/>
    <property type="molecule type" value="Genomic_DNA"/>
</dbReference>
<keyword evidence="5" id="KW-1185">Reference proteome</keyword>